<organism evidence="9 10">
    <name type="scientific">Nocardioides aromaticivorans</name>
    <dbReference type="NCBI Taxonomy" id="200618"/>
    <lineage>
        <taxon>Bacteria</taxon>
        <taxon>Bacillati</taxon>
        <taxon>Actinomycetota</taxon>
        <taxon>Actinomycetes</taxon>
        <taxon>Propionibacteriales</taxon>
        <taxon>Nocardioidaceae</taxon>
        <taxon>Nocardioides</taxon>
    </lineage>
</organism>
<dbReference type="InterPro" id="IPR036388">
    <property type="entry name" value="WH-like_DNA-bd_sf"/>
</dbReference>
<dbReference type="GO" id="GO:0006352">
    <property type="term" value="P:DNA-templated transcription initiation"/>
    <property type="evidence" value="ECO:0007669"/>
    <property type="project" value="InterPro"/>
</dbReference>
<proteinExistence type="inferred from homology"/>
<dbReference type="Gene3D" id="1.10.1740.10">
    <property type="match status" value="1"/>
</dbReference>
<evidence type="ECO:0000256" key="2">
    <source>
        <dbReference type="ARBA" id="ARBA00023015"/>
    </source>
</evidence>
<dbReference type="RefSeq" id="WP_179648588.1">
    <property type="nucleotide sequence ID" value="NZ_JACBZM010000001.1"/>
</dbReference>
<sequence>MGRRGRERAAEFSDFARTAMPDLYRTASLLCADRHRAEDLVQETLARVYARWSTTIDNPAAYAQTTLTRTWISQQRRRSTHERPMDRLPEHPVPAPDDALRLTLLDALAGLEPLDRVIVVLRHVDDVPTAEVALRLGMTDVAVRARLMRALRKLRAVLDLPFPDLVTEGTTP</sequence>
<keyword evidence="3" id="KW-0731">Sigma factor</keyword>
<feature type="domain" description="RNA polymerase sigma-70 region 2" evidence="7">
    <location>
        <begin position="19"/>
        <end position="79"/>
    </location>
</feature>
<gene>
    <name evidence="9" type="ORF">BJ993_001924</name>
</gene>
<dbReference type="InterPro" id="IPR013249">
    <property type="entry name" value="RNA_pol_sigma70_r4_t2"/>
</dbReference>
<dbReference type="NCBIfam" id="TIGR02937">
    <property type="entry name" value="sigma70-ECF"/>
    <property type="match status" value="1"/>
</dbReference>
<evidence type="ECO:0000256" key="6">
    <source>
        <dbReference type="SAM" id="MobiDB-lite"/>
    </source>
</evidence>
<dbReference type="Gene3D" id="1.10.10.10">
    <property type="entry name" value="Winged helix-like DNA-binding domain superfamily/Winged helix DNA-binding domain"/>
    <property type="match status" value="1"/>
</dbReference>
<feature type="region of interest" description="Disordered" evidence="6">
    <location>
        <begin position="73"/>
        <end position="93"/>
    </location>
</feature>
<dbReference type="GO" id="GO:0016987">
    <property type="term" value="F:sigma factor activity"/>
    <property type="evidence" value="ECO:0007669"/>
    <property type="project" value="UniProtKB-KW"/>
</dbReference>
<keyword evidence="4" id="KW-0238">DNA-binding</keyword>
<dbReference type="PANTHER" id="PTHR43133">
    <property type="entry name" value="RNA POLYMERASE ECF-TYPE SIGMA FACTO"/>
    <property type="match status" value="1"/>
</dbReference>
<keyword evidence="2" id="KW-0805">Transcription regulation</keyword>
<dbReference type="AlphaFoldDB" id="A0A7Y9ZG54"/>
<dbReference type="EMBL" id="JACBZM010000001">
    <property type="protein sequence ID" value="NYI44844.1"/>
    <property type="molecule type" value="Genomic_DNA"/>
</dbReference>
<protein>
    <submittedName>
        <fullName evidence="9">RNA polymerase sigma-70 factor (Sigma-E family)</fullName>
    </submittedName>
</protein>
<evidence type="ECO:0000256" key="3">
    <source>
        <dbReference type="ARBA" id="ARBA00023082"/>
    </source>
</evidence>
<dbReference type="SUPFAM" id="SSF88659">
    <property type="entry name" value="Sigma3 and sigma4 domains of RNA polymerase sigma factors"/>
    <property type="match status" value="1"/>
</dbReference>
<evidence type="ECO:0000256" key="1">
    <source>
        <dbReference type="ARBA" id="ARBA00010641"/>
    </source>
</evidence>
<dbReference type="PANTHER" id="PTHR43133:SF50">
    <property type="entry name" value="ECF RNA POLYMERASE SIGMA FACTOR SIGM"/>
    <property type="match status" value="1"/>
</dbReference>
<accession>A0A7Y9ZG54</accession>
<dbReference type="InterPro" id="IPR013324">
    <property type="entry name" value="RNA_pol_sigma_r3/r4-like"/>
</dbReference>
<dbReference type="InterPro" id="IPR039425">
    <property type="entry name" value="RNA_pol_sigma-70-like"/>
</dbReference>
<dbReference type="SUPFAM" id="SSF88946">
    <property type="entry name" value="Sigma2 domain of RNA polymerase sigma factors"/>
    <property type="match status" value="1"/>
</dbReference>
<dbReference type="InterPro" id="IPR007627">
    <property type="entry name" value="RNA_pol_sigma70_r2"/>
</dbReference>
<feature type="domain" description="RNA polymerase sigma factor 70 region 4 type 2" evidence="8">
    <location>
        <begin position="103"/>
        <end position="154"/>
    </location>
</feature>
<keyword evidence="5" id="KW-0804">Transcription</keyword>
<evidence type="ECO:0000256" key="4">
    <source>
        <dbReference type="ARBA" id="ARBA00023125"/>
    </source>
</evidence>
<evidence type="ECO:0000313" key="10">
    <source>
        <dbReference type="Proteomes" id="UP000562045"/>
    </source>
</evidence>
<comment type="caution">
    <text evidence="9">The sequence shown here is derived from an EMBL/GenBank/DDBJ whole genome shotgun (WGS) entry which is preliminary data.</text>
</comment>
<dbReference type="GO" id="GO:0003677">
    <property type="term" value="F:DNA binding"/>
    <property type="evidence" value="ECO:0007669"/>
    <property type="project" value="UniProtKB-KW"/>
</dbReference>
<name>A0A7Y9ZG54_9ACTN</name>
<evidence type="ECO:0000259" key="7">
    <source>
        <dbReference type="Pfam" id="PF04542"/>
    </source>
</evidence>
<comment type="similarity">
    <text evidence="1">Belongs to the sigma-70 factor family. ECF subfamily.</text>
</comment>
<reference evidence="9 10" key="1">
    <citation type="submission" date="2020-07" db="EMBL/GenBank/DDBJ databases">
        <title>Sequencing the genomes of 1000 actinobacteria strains.</title>
        <authorList>
            <person name="Klenk H.-P."/>
        </authorList>
    </citation>
    <scope>NUCLEOTIDE SEQUENCE [LARGE SCALE GENOMIC DNA]</scope>
    <source>
        <strain evidence="9 10">DSM 15131</strain>
    </source>
</reference>
<dbReference type="Proteomes" id="UP000562045">
    <property type="component" value="Unassembled WGS sequence"/>
</dbReference>
<evidence type="ECO:0000313" key="9">
    <source>
        <dbReference type="EMBL" id="NYI44844.1"/>
    </source>
</evidence>
<evidence type="ECO:0000259" key="8">
    <source>
        <dbReference type="Pfam" id="PF08281"/>
    </source>
</evidence>
<dbReference type="Pfam" id="PF04542">
    <property type="entry name" value="Sigma70_r2"/>
    <property type="match status" value="1"/>
</dbReference>
<feature type="compositionally biased region" description="Basic and acidic residues" evidence="6">
    <location>
        <begin position="81"/>
        <end position="90"/>
    </location>
</feature>
<dbReference type="InterPro" id="IPR013325">
    <property type="entry name" value="RNA_pol_sigma_r2"/>
</dbReference>
<dbReference type="Pfam" id="PF08281">
    <property type="entry name" value="Sigma70_r4_2"/>
    <property type="match status" value="1"/>
</dbReference>
<dbReference type="InterPro" id="IPR014284">
    <property type="entry name" value="RNA_pol_sigma-70_dom"/>
</dbReference>
<evidence type="ECO:0000256" key="5">
    <source>
        <dbReference type="ARBA" id="ARBA00023163"/>
    </source>
</evidence>